<dbReference type="EMBL" id="PPUT01000001">
    <property type="protein sequence ID" value="RDC47053.1"/>
    <property type="molecule type" value="Genomic_DNA"/>
</dbReference>
<proteinExistence type="predicted"/>
<name>A0A369P4L5_9ACTN</name>
<comment type="caution">
    <text evidence="2">The sequence shown here is derived from an EMBL/GenBank/DDBJ whole genome shotgun (WGS) entry which is preliminary data.</text>
</comment>
<evidence type="ECO:0000259" key="1">
    <source>
        <dbReference type="Pfam" id="PF04480"/>
    </source>
</evidence>
<dbReference type="AlphaFoldDB" id="A0A369P4L5"/>
<reference evidence="2 3" key="1">
    <citation type="journal article" date="2018" name="Elife">
        <title>Discovery and characterization of a prevalent human gut bacterial enzyme sufficient for the inactivation of a family of plant toxins.</title>
        <authorList>
            <person name="Koppel N."/>
            <person name="Bisanz J.E."/>
            <person name="Pandelia M.E."/>
            <person name="Turnbaugh P.J."/>
            <person name="Balskus E.P."/>
        </authorList>
    </citation>
    <scope>NUCLEOTIDE SEQUENCE [LARGE SCALE GENOMIC DNA]</scope>
    <source>
        <strain evidence="2 3">OB21 GAM 11</strain>
    </source>
</reference>
<dbReference type="Proteomes" id="UP000253805">
    <property type="component" value="Unassembled WGS sequence"/>
</dbReference>
<gene>
    <name evidence="2" type="ORF">C1850_01000</name>
</gene>
<dbReference type="InterPro" id="IPR007569">
    <property type="entry name" value="DUF559"/>
</dbReference>
<dbReference type="RefSeq" id="WP_022738241.1">
    <property type="nucleotide sequence ID" value="NZ_CAKXPL010000006.1"/>
</dbReference>
<feature type="domain" description="DUF559" evidence="1">
    <location>
        <begin position="257"/>
        <end position="310"/>
    </location>
</feature>
<organism evidence="2 3">
    <name type="scientific">Adlercreutzia equolifaciens subsp. celatus</name>
    <dbReference type="NCBI Taxonomy" id="394340"/>
    <lineage>
        <taxon>Bacteria</taxon>
        <taxon>Bacillati</taxon>
        <taxon>Actinomycetota</taxon>
        <taxon>Coriobacteriia</taxon>
        <taxon>Eggerthellales</taxon>
        <taxon>Eggerthellaceae</taxon>
        <taxon>Adlercreutzia</taxon>
    </lineage>
</organism>
<accession>A0A369P4L5</accession>
<evidence type="ECO:0000313" key="2">
    <source>
        <dbReference type="EMBL" id="RDC47053.1"/>
    </source>
</evidence>
<dbReference type="Gene3D" id="3.40.960.10">
    <property type="entry name" value="VSR Endonuclease"/>
    <property type="match status" value="1"/>
</dbReference>
<dbReference type="GeneID" id="62676772"/>
<dbReference type="Pfam" id="PF04480">
    <property type="entry name" value="DUF559"/>
    <property type="match status" value="1"/>
</dbReference>
<protein>
    <submittedName>
        <fullName evidence="2">DUF559 domain-containing protein</fullName>
    </submittedName>
</protein>
<sequence length="355" mass="39237">MNIYLSHISAWLFWIWWSKMNAIPLGLFHSGKCFARDRMPSFSLPTVSIIKNAAGSKREVRQILNANGQSVRQLLVRAGIGTGADGCLYVCVPYVKGRRCSEKNIHFHQVSCALPRRSFVKVAEGLYVASPELTFVQMASVLEEGALCACGMELTGGYPLDAEFRPDGEVVYVRAPVTSQTLLAAYADRYQGRGGTNKARRVTRHLCDKSASVKETELALLALLPRHYGGLGAKEALLNEVVTLSPEAATIARQKKVVCDLKFKDSNVVVEYDGATHGDAEARTTDSRRRDALRAEGYDVATLTNAQLQSPTEFQAIIVPASRKAGKRTRYLSECDMPRHRALRSQIARYHARGF</sequence>
<evidence type="ECO:0000313" key="3">
    <source>
        <dbReference type="Proteomes" id="UP000253805"/>
    </source>
</evidence>